<feature type="compositionally biased region" description="Acidic residues" evidence="1">
    <location>
        <begin position="50"/>
        <end position="64"/>
    </location>
</feature>
<reference evidence="2 3" key="1">
    <citation type="submission" date="2019-02" db="EMBL/GenBank/DDBJ databases">
        <title>Genome sequencing of the rare red list fungi Phellinidium pouzarii.</title>
        <authorList>
            <person name="Buettner E."/>
            <person name="Kellner H."/>
        </authorList>
    </citation>
    <scope>NUCLEOTIDE SEQUENCE [LARGE SCALE GENOMIC DNA]</scope>
    <source>
        <strain evidence="2 3">DSM 108285</strain>
    </source>
</reference>
<name>A0A4S4L0R2_9AGAM</name>
<accession>A0A4S4L0R2</accession>
<organism evidence="2 3">
    <name type="scientific">Phellinidium pouzarii</name>
    <dbReference type="NCBI Taxonomy" id="167371"/>
    <lineage>
        <taxon>Eukaryota</taxon>
        <taxon>Fungi</taxon>
        <taxon>Dikarya</taxon>
        <taxon>Basidiomycota</taxon>
        <taxon>Agaricomycotina</taxon>
        <taxon>Agaricomycetes</taxon>
        <taxon>Hymenochaetales</taxon>
        <taxon>Hymenochaetaceae</taxon>
        <taxon>Phellinidium</taxon>
    </lineage>
</organism>
<evidence type="ECO:0000256" key="1">
    <source>
        <dbReference type="SAM" id="MobiDB-lite"/>
    </source>
</evidence>
<dbReference type="AlphaFoldDB" id="A0A4S4L0R2"/>
<evidence type="ECO:0000313" key="2">
    <source>
        <dbReference type="EMBL" id="THH04849.1"/>
    </source>
</evidence>
<feature type="compositionally biased region" description="Basic and acidic residues" evidence="1">
    <location>
        <begin position="31"/>
        <end position="49"/>
    </location>
</feature>
<proteinExistence type="predicted"/>
<dbReference type="Proteomes" id="UP000308199">
    <property type="component" value="Unassembled WGS sequence"/>
</dbReference>
<evidence type="ECO:0000313" key="3">
    <source>
        <dbReference type="Proteomes" id="UP000308199"/>
    </source>
</evidence>
<sequence length="72" mass="8055">MEKINKRLLSDDLRGCAASNCVSMGGDDLEREGLEHEGLEHEDIERDEGLEGSEGNEMELEDPEQDSHQGRL</sequence>
<feature type="region of interest" description="Disordered" evidence="1">
    <location>
        <begin position="22"/>
        <end position="72"/>
    </location>
</feature>
<keyword evidence="3" id="KW-1185">Reference proteome</keyword>
<protein>
    <submittedName>
        <fullName evidence="2">Uncharacterized protein</fullName>
    </submittedName>
</protein>
<gene>
    <name evidence="2" type="ORF">EW145_g5227</name>
</gene>
<dbReference type="EMBL" id="SGPK01000307">
    <property type="protein sequence ID" value="THH04849.1"/>
    <property type="molecule type" value="Genomic_DNA"/>
</dbReference>
<comment type="caution">
    <text evidence="2">The sequence shown here is derived from an EMBL/GenBank/DDBJ whole genome shotgun (WGS) entry which is preliminary data.</text>
</comment>